<name>A0A1V4DES4_9ENTE</name>
<evidence type="ECO:0000256" key="2">
    <source>
        <dbReference type="SAM" id="Phobius"/>
    </source>
</evidence>
<comment type="caution">
    <text evidence="4">The sequence shown here is derived from an EMBL/GenBank/DDBJ whole genome shotgun (WGS) entry which is preliminary data.</text>
</comment>
<proteinExistence type="predicted"/>
<reference evidence="4 5" key="1">
    <citation type="submission" date="2017-02" db="EMBL/GenBank/DDBJ databases">
        <title>Vagococcus cremeus sp. nov., isolated from the small intestine of a marten, Martes flavigula.</title>
        <authorList>
            <person name="Tak E.J."/>
            <person name="Bae J.-W."/>
        </authorList>
    </citation>
    <scope>NUCLEOTIDE SEQUENCE [LARGE SCALE GENOMIC DNA]</scope>
    <source>
        <strain evidence="4 5">D7T301</strain>
    </source>
</reference>
<dbReference type="Pfam" id="PF01841">
    <property type="entry name" value="Transglut_core"/>
    <property type="match status" value="1"/>
</dbReference>
<gene>
    <name evidence="4" type="ORF">BW731_01420</name>
</gene>
<dbReference type="PANTHER" id="PTHR42736:SF1">
    <property type="entry name" value="PROTEIN-GLUTAMINE GAMMA-GLUTAMYLTRANSFERASE"/>
    <property type="match status" value="1"/>
</dbReference>
<feature type="region of interest" description="Disordered" evidence="1">
    <location>
        <begin position="137"/>
        <end position="180"/>
    </location>
</feature>
<evidence type="ECO:0000313" key="5">
    <source>
        <dbReference type="Proteomes" id="UP000189970"/>
    </source>
</evidence>
<feature type="domain" description="Transglutaminase-like" evidence="3">
    <location>
        <begin position="61"/>
        <end position="135"/>
    </location>
</feature>
<protein>
    <recommendedName>
        <fullName evidence="3">Transglutaminase-like domain-containing protein</fullName>
    </recommendedName>
</protein>
<evidence type="ECO:0000259" key="3">
    <source>
        <dbReference type="SMART" id="SM00460"/>
    </source>
</evidence>
<dbReference type="InterPro" id="IPR038765">
    <property type="entry name" value="Papain-like_cys_pep_sf"/>
</dbReference>
<dbReference type="Proteomes" id="UP000189970">
    <property type="component" value="Unassembled WGS sequence"/>
</dbReference>
<dbReference type="Gene3D" id="3.10.620.30">
    <property type="match status" value="1"/>
</dbReference>
<dbReference type="SUPFAM" id="SSF54001">
    <property type="entry name" value="Cysteine proteinases"/>
    <property type="match status" value="1"/>
</dbReference>
<dbReference type="InterPro" id="IPR002931">
    <property type="entry name" value="Transglutaminase-like"/>
</dbReference>
<dbReference type="EMBL" id="MVAB01000001">
    <property type="protein sequence ID" value="OPF86953.1"/>
    <property type="molecule type" value="Genomic_DNA"/>
</dbReference>
<feature type="compositionally biased region" description="Basic and acidic residues" evidence="1">
    <location>
        <begin position="145"/>
        <end position="162"/>
    </location>
</feature>
<evidence type="ECO:0000256" key="1">
    <source>
        <dbReference type="SAM" id="MobiDB-lite"/>
    </source>
</evidence>
<dbReference type="PANTHER" id="PTHR42736">
    <property type="entry name" value="PROTEIN-GLUTAMINE GAMMA-GLUTAMYLTRANSFERASE"/>
    <property type="match status" value="1"/>
</dbReference>
<keyword evidence="2" id="KW-1133">Transmembrane helix</keyword>
<feature type="transmembrane region" description="Helical" evidence="2">
    <location>
        <begin position="200"/>
        <end position="221"/>
    </location>
</feature>
<evidence type="ECO:0000313" key="4">
    <source>
        <dbReference type="EMBL" id="OPF86953.1"/>
    </source>
</evidence>
<sequence length="323" mass="37261">MPENIPKSIEELTREITAGKETLYDKVKAVESYLKISSQYRYSKSGTRHVPKNSDYVEFFLFESKVGYCDNFSSAMSVMLRSIGIPTRWVKGFSQGQVRETQDDYSVYNIRNSDAHSWVEVYFEGSDWVPFEPTPSFTGTQQVQEQKKEEKTTPSSSDKKENNTQPSSTQSAKSVTRNQQENRESIIDKIKLFFDDNKKVVTFVSQIACLVLVMLILLIVFKYRYFMGLLISIGILKRSFTRIYRLLLKQIEGKLPRENSETLNSYAEKVSGEMPEISVTFSELTREYEAVTYGVRKDVTVSENQKNNILDLSKYLIKTKKNT</sequence>
<dbReference type="AlphaFoldDB" id="A0A1V4DES4"/>
<feature type="compositionally biased region" description="Polar residues" evidence="1">
    <location>
        <begin position="163"/>
        <end position="179"/>
    </location>
</feature>
<dbReference type="InterPro" id="IPR052901">
    <property type="entry name" value="Bact_TGase-like"/>
</dbReference>
<organism evidence="4 5">
    <name type="scientific">Vagococcus martis</name>
    <dbReference type="NCBI Taxonomy" id="1768210"/>
    <lineage>
        <taxon>Bacteria</taxon>
        <taxon>Bacillati</taxon>
        <taxon>Bacillota</taxon>
        <taxon>Bacilli</taxon>
        <taxon>Lactobacillales</taxon>
        <taxon>Enterococcaceae</taxon>
        <taxon>Vagococcus</taxon>
    </lineage>
</organism>
<dbReference type="SMART" id="SM00460">
    <property type="entry name" value="TGc"/>
    <property type="match status" value="1"/>
</dbReference>
<keyword evidence="5" id="KW-1185">Reference proteome</keyword>
<keyword evidence="2" id="KW-0812">Transmembrane</keyword>
<accession>A0A1V4DES4</accession>
<keyword evidence="2" id="KW-0472">Membrane</keyword>